<evidence type="ECO:0000313" key="3">
    <source>
        <dbReference type="Proteomes" id="UP001066276"/>
    </source>
</evidence>
<dbReference type="InterPro" id="IPR040247">
    <property type="entry name" value="DUF5524"/>
</dbReference>
<evidence type="ECO:0000256" key="1">
    <source>
        <dbReference type="SAM" id="MobiDB-lite"/>
    </source>
</evidence>
<name>A0AAV7VIW6_PLEWA</name>
<gene>
    <name evidence="2" type="ORF">NDU88_003959</name>
</gene>
<dbReference type="EMBL" id="JANPWB010000003">
    <property type="protein sequence ID" value="KAJ1200132.1"/>
    <property type="molecule type" value="Genomic_DNA"/>
</dbReference>
<proteinExistence type="predicted"/>
<feature type="compositionally biased region" description="Polar residues" evidence="1">
    <location>
        <begin position="254"/>
        <end position="268"/>
    </location>
</feature>
<dbReference type="PANTHER" id="PTHR31097">
    <property type="entry name" value="SI:DKEY-276J7.1"/>
    <property type="match status" value="1"/>
</dbReference>
<feature type="compositionally biased region" description="Basic and acidic residues" evidence="1">
    <location>
        <begin position="196"/>
        <end position="208"/>
    </location>
</feature>
<organism evidence="2 3">
    <name type="scientific">Pleurodeles waltl</name>
    <name type="common">Iberian ribbed newt</name>
    <dbReference type="NCBI Taxonomy" id="8319"/>
    <lineage>
        <taxon>Eukaryota</taxon>
        <taxon>Metazoa</taxon>
        <taxon>Chordata</taxon>
        <taxon>Craniata</taxon>
        <taxon>Vertebrata</taxon>
        <taxon>Euteleostomi</taxon>
        <taxon>Amphibia</taxon>
        <taxon>Batrachia</taxon>
        <taxon>Caudata</taxon>
        <taxon>Salamandroidea</taxon>
        <taxon>Salamandridae</taxon>
        <taxon>Pleurodelinae</taxon>
        <taxon>Pleurodeles</taxon>
    </lineage>
</organism>
<accession>A0AAV7VIW6</accession>
<protein>
    <submittedName>
        <fullName evidence="2">Uncharacterized protein</fullName>
    </submittedName>
</protein>
<dbReference type="Proteomes" id="UP001066276">
    <property type="component" value="Chromosome 2_1"/>
</dbReference>
<keyword evidence="3" id="KW-1185">Reference proteome</keyword>
<feature type="region of interest" description="Disordered" evidence="1">
    <location>
        <begin position="196"/>
        <end position="303"/>
    </location>
</feature>
<evidence type="ECO:0000313" key="2">
    <source>
        <dbReference type="EMBL" id="KAJ1200132.1"/>
    </source>
</evidence>
<dbReference type="AlphaFoldDB" id="A0AAV7VIW6"/>
<feature type="compositionally biased region" description="Polar residues" evidence="1">
    <location>
        <begin position="227"/>
        <end position="238"/>
    </location>
</feature>
<sequence length="303" mass="34113">MSVLPEASAGARFFSLARTGYRASYLSLAHKQRCTMRQVNKEATPSRYATSDWFYHAPLKQPEQEASSEMSIPPASQIPGLSDLAEPHNELAAQSHRKWIKDTDSDYVKLSKQGGRPDLLKQATPAPRKTLPVAYSVPDWYTHEAMTPPAKQADAAASYLPDYMVHEESKAEESDNKYESRRGPFDFDIKTVWQRDADDNEKENEGEKKHIKLPAINPNGKPEKTTVVPNNVFPPSTTNKREHPGKKVVFPPMHTSQHSDPVNFSKLLSNGYGDDWIQQRNDKDKKAQQKSNNTEKPNDPALS</sequence>
<dbReference type="Pfam" id="PF17662">
    <property type="entry name" value="DUF5524"/>
    <property type="match status" value="1"/>
</dbReference>
<comment type="caution">
    <text evidence="2">The sequence shown here is derived from an EMBL/GenBank/DDBJ whole genome shotgun (WGS) entry which is preliminary data.</text>
</comment>
<dbReference type="PANTHER" id="PTHR31097:SF2">
    <property type="entry name" value="CHROMOSOME 7 OPEN READING FRAME 57"/>
    <property type="match status" value="1"/>
</dbReference>
<reference evidence="2" key="1">
    <citation type="journal article" date="2022" name="bioRxiv">
        <title>Sequencing and chromosome-scale assembly of the giantPleurodeles waltlgenome.</title>
        <authorList>
            <person name="Brown T."/>
            <person name="Elewa A."/>
            <person name="Iarovenko S."/>
            <person name="Subramanian E."/>
            <person name="Araus A.J."/>
            <person name="Petzold A."/>
            <person name="Susuki M."/>
            <person name="Suzuki K.-i.T."/>
            <person name="Hayashi T."/>
            <person name="Toyoda A."/>
            <person name="Oliveira C."/>
            <person name="Osipova E."/>
            <person name="Leigh N.D."/>
            <person name="Simon A."/>
            <person name="Yun M.H."/>
        </authorList>
    </citation>
    <scope>NUCLEOTIDE SEQUENCE</scope>
    <source>
        <strain evidence="2">20211129_DDA</strain>
        <tissue evidence="2">Liver</tissue>
    </source>
</reference>